<reference evidence="2" key="1">
    <citation type="journal article" date="2013" name="Mol. Plant Microbe Interact.">
        <title>Global aspects of pacC regulation of pathogenicity genes in Colletotrichum gloeosporioides as revealed by transcriptome analysis.</title>
        <authorList>
            <person name="Alkan N."/>
            <person name="Meng X."/>
            <person name="Friedlander G."/>
            <person name="Reuveni E."/>
            <person name="Sukno S."/>
            <person name="Sherman A."/>
            <person name="Thon M."/>
            <person name="Fluhr R."/>
            <person name="Prusky D."/>
        </authorList>
    </citation>
    <scope>NUCLEOTIDE SEQUENCE [LARGE SCALE GENOMIC DNA]</scope>
    <source>
        <strain evidence="2">Cg-14</strain>
    </source>
</reference>
<comment type="caution">
    <text evidence="1">The sequence shown here is derived from an EMBL/GenBank/DDBJ whole genome shotgun (WGS) entry which is preliminary data.</text>
</comment>
<dbReference type="HOGENOM" id="CLU_3417241_0_0_1"/>
<dbReference type="Proteomes" id="UP000015530">
    <property type="component" value="Unassembled WGS sequence"/>
</dbReference>
<protein>
    <submittedName>
        <fullName evidence="1">Uncharacterized protein</fullName>
    </submittedName>
</protein>
<dbReference type="AlphaFoldDB" id="T0LLH6"/>
<organism evidence="1 2">
    <name type="scientific">Colletotrichum gloeosporioides (strain Cg-14)</name>
    <name type="common">Anthracnose fungus</name>
    <name type="synonym">Glomerella cingulata</name>
    <dbReference type="NCBI Taxonomy" id="1237896"/>
    <lineage>
        <taxon>Eukaryota</taxon>
        <taxon>Fungi</taxon>
        <taxon>Dikarya</taxon>
        <taxon>Ascomycota</taxon>
        <taxon>Pezizomycotina</taxon>
        <taxon>Sordariomycetes</taxon>
        <taxon>Hypocreomycetidae</taxon>
        <taxon>Glomerellales</taxon>
        <taxon>Glomerellaceae</taxon>
        <taxon>Colletotrichum</taxon>
        <taxon>Colletotrichum gloeosporioides species complex</taxon>
    </lineage>
</organism>
<accession>T0LLH6</accession>
<evidence type="ECO:0000313" key="1">
    <source>
        <dbReference type="EMBL" id="EQB49130.1"/>
    </source>
</evidence>
<gene>
    <name evidence="1" type="ORF">CGLO_11559</name>
</gene>
<evidence type="ECO:0000313" key="2">
    <source>
        <dbReference type="Proteomes" id="UP000015530"/>
    </source>
</evidence>
<dbReference type="EMBL" id="AMYD01002405">
    <property type="protein sequence ID" value="EQB49130.1"/>
    <property type="molecule type" value="Genomic_DNA"/>
</dbReference>
<proteinExistence type="predicted"/>
<sequence length="26" mass="2829">MECIFSCNDAAYSNKRKSIAAAANLH</sequence>
<name>T0LLH6_COLGC</name>